<dbReference type="Proteomes" id="UP000184368">
    <property type="component" value="Unassembled WGS sequence"/>
</dbReference>
<evidence type="ECO:0008006" key="7">
    <source>
        <dbReference type="Google" id="ProtNLM"/>
    </source>
</evidence>
<dbReference type="SUPFAM" id="SSF48208">
    <property type="entry name" value="Six-hairpin glycosidases"/>
    <property type="match status" value="1"/>
</dbReference>
<dbReference type="InterPro" id="IPR049046">
    <property type="entry name" value="Beta-AFase-like_GH127_middle"/>
</dbReference>
<feature type="domain" description="Non-reducing end beta-L-arabinofuranosidase-like GH127 C-terminal" evidence="4">
    <location>
        <begin position="548"/>
        <end position="653"/>
    </location>
</feature>
<feature type="domain" description="Non-reducing end beta-L-arabinofuranosidase-like GH127 catalytic" evidence="2">
    <location>
        <begin position="41"/>
        <end position="422"/>
    </location>
</feature>
<dbReference type="EMBL" id="FQUO01000001">
    <property type="protein sequence ID" value="SHE28449.1"/>
    <property type="molecule type" value="Genomic_DNA"/>
</dbReference>
<evidence type="ECO:0000259" key="4">
    <source>
        <dbReference type="Pfam" id="PF20737"/>
    </source>
</evidence>
<evidence type="ECO:0000313" key="6">
    <source>
        <dbReference type="Proteomes" id="UP000184368"/>
    </source>
</evidence>
<dbReference type="RefSeq" id="WP_073038820.1">
    <property type="nucleotide sequence ID" value="NZ_FQUO01000001.1"/>
</dbReference>
<dbReference type="InterPro" id="IPR008979">
    <property type="entry name" value="Galactose-bd-like_sf"/>
</dbReference>
<dbReference type="Pfam" id="PF20737">
    <property type="entry name" value="Glyco_hydro127C"/>
    <property type="match status" value="1"/>
</dbReference>
<dbReference type="Gene3D" id="1.50.10.20">
    <property type="match status" value="1"/>
</dbReference>
<organism evidence="5 6">
    <name type="scientific">Cnuella takakiae</name>
    <dbReference type="NCBI Taxonomy" id="1302690"/>
    <lineage>
        <taxon>Bacteria</taxon>
        <taxon>Pseudomonadati</taxon>
        <taxon>Bacteroidota</taxon>
        <taxon>Chitinophagia</taxon>
        <taxon>Chitinophagales</taxon>
        <taxon>Chitinophagaceae</taxon>
        <taxon>Cnuella</taxon>
    </lineage>
</organism>
<feature type="domain" description="Non-reducing end beta-L-arabinofuranosidase-like GH127 middle" evidence="3">
    <location>
        <begin position="433"/>
        <end position="544"/>
    </location>
</feature>
<dbReference type="InterPro" id="IPR049049">
    <property type="entry name" value="Beta-AFase-like_GH127_C"/>
</dbReference>
<dbReference type="AlphaFoldDB" id="A0A1M4S8C4"/>
<dbReference type="GO" id="GO:0005975">
    <property type="term" value="P:carbohydrate metabolic process"/>
    <property type="evidence" value="ECO:0007669"/>
    <property type="project" value="InterPro"/>
</dbReference>
<dbReference type="Gene3D" id="2.60.120.260">
    <property type="entry name" value="Galactose-binding domain-like"/>
    <property type="match status" value="1"/>
</dbReference>
<gene>
    <name evidence="5" type="ORF">SAMN05444008_10113</name>
</gene>
<protein>
    <recommendedName>
        <fullName evidence="7">F5/8 type C domain-containing protein</fullName>
    </recommendedName>
</protein>
<dbReference type="STRING" id="1302690.BUE76_22925"/>
<dbReference type="InterPro" id="IPR049174">
    <property type="entry name" value="Beta-AFase-like"/>
</dbReference>
<proteinExistence type="predicted"/>
<keyword evidence="1" id="KW-0732">Signal</keyword>
<dbReference type="OrthoDB" id="9757939at2"/>
<dbReference type="Pfam" id="PF20736">
    <property type="entry name" value="Glyco_hydro127M"/>
    <property type="match status" value="1"/>
</dbReference>
<dbReference type="InterPro" id="IPR012878">
    <property type="entry name" value="Beta-AFase-like_GH127_cat"/>
</dbReference>
<feature type="signal peptide" evidence="1">
    <location>
        <begin position="1"/>
        <end position="25"/>
    </location>
</feature>
<evidence type="ECO:0000259" key="2">
    <source>
        <dbReference type="Pfam" id="PF07944"/>
    </source>
</evidence>
<evidence type="ECO:0000313" key="5">
    <source>
        <dbReference type="EMBL" id="SHE28449.1"/>
    </source>
</evidence>
<evidence type="ECO:0000256" key="1">
    <source>
        <dbReference type="SAM" id="SignalP"/>
    </source>
</evidence>
<dbReference type="PANTHER" id="PTHR43465:SF2">
    <property type="entry name" value="DUF1680 DOMAIN PROTEIN (AFU_ORTHOLOGUE AFUA_1G08910)"/>
    <property type="match status" value="1"/>
</dbReference>
<dbReference type="InterPro" id="IPR008928">
    <property type="entry name" value="6-hairpin_glycosidase_sf"/>
</dbReference>
<reference evidence="5 6" key="1">
    <citation type="submission" date="2016-11" db="EMBL/GenBank/DDBJ databases">
        <authorList>
            <person name="Jaros S."/>
            <person name="Januszkiewicz K."/>
            <person name="Wedrychowicz H."/>
        </authorList>
    </citation>
    <scope>NUCLEOTIDE SEQUENCE [LARGE SCALE GENOMIC DNA]</scope>
    <source>
        <strain evidence="5 6">DSM 26897</strain>
    </source>
</reference>
<dbReference type="Pfam" id="PF07944">
    <property type="entry name" value="Beta-AFase-like_GH127_cat"/>
    <property type="match status" value="1"/>
</dbReference>
<keyword evidence="6" id="KW-1185">Reference proteome</keyword>
<dbReference type="PANTHER" id="PTHR43465">
    <property type="entry name" value="DUF1680 DOMAIN PROTEIN (AFU_ORTHOLOGUE AFUA_1G08910)"/>
    <property type="match status" value="1"/>
</dbReference>
<feature type="chain" id="PRO_5009907286" description="F5/8 type C domain-containing protein" evidence="1">
    <location>
        <begin position="26"/>
        <end position="806"/>
    </location>
</feature>
<sequence length="806" mass="90683">MFLNNKSLGKLALLAAMAGSGLVQAQQHADYPIQPVDFTRVHVHDHFWMPKMELNANVTIPYVLDKVKTTGRIDNFLRAAKKIPGDKLTTFTFDDTDIYKVIEGASYALQVKLNPQLERYIDTLISYIADAQEPDGYLYTFRTINPAKPHEWVGFKRWEKEEDLSHELYNSGHLYEAAVAHYKATGKKNLLNIATKNADLLVRDFGKGKEERYPGHQIVEMGLAKLYRATGKKEYLDLAKFFLDTRGPRPGKEPNEYGQAHVPVVDQHEAVGHAVRATYMYAGMADVAALTGDQRYLKAIDDIWADVVNKKIYITGGIGATGAGEAFGAAYQLPNMSAYAETCASIANVYWNNRMFQLHGDARYIDVLERTLYNGLLSGLSLSGDRFFYPNPLASMGQHPRRDWYDCACCISNMTRFLPSVPGYVYAQNKNDLYVNLFMSNTGKIQLPAALVNITQETEYPWQGVVKLKVDPDKQAAFALRVRVPGWAQGMPVPGDLYRFTDGKEQPVTITVNGKTEPYQMEKGYAVINRKWKKGDLVQVVFPMETQKVLAHESVKDDKGRFAFQRGPIVYTLEWADNKDSLVQNILVDKDAPVQASYRKDLLGGVMVLETKGVGAKRQVATDALLKTAQPVTAIPYYTWANRGAGEMMVWIPYEESAAKPKPAPTIASTSKVSASVNSKTMLLALNDQAEPASSIDHNNLFFHWWPKKNSLEWVQYDFDKEHTVSESQIYWFDDAPFGGTRIPASWRVLYKKGNEWVPVKAATAYGIEKDKYNTVRFEPVTTTAMKLEVQLPAEHASGIHEWILK</sequence>
<evidence type="ECO:0000259" key="3">
    <source>
        <dbReference type="Pfam" id="PF20736"/>
    </source>
</evidence>
<dbReference type="SUPFAM" id="SSF49785">
    <property type="entry name" value="Galactose-binding domain-like"/>
    <property type="match status" value="1"/>
</dbReference>
<name>A0A1M4S8C4_9BACT</name>
<accession>A0A1M4S8C4</accession>